<evidence type="ECO:0000256" key="2">
    <source>
        <dbReference type="RuleBase" id="RU003476"/>
    </source>
</evidence>
<proteinExistence type="inferred from homology"/>
<dbReference type="Pfam" id="PF21906">
    <property type="entry name" value="WHD_NrtR"/>
    <property type="match status" value="1"/>
</dbReference>
<name>A0AB36TDI4_ACETH</name>
<dbReference type="SUPFAM" id="SSF46785">
    <property type="entry name" value="Winged helix' DNA-binding domain"/>
    <property type="match status" value="1"/>
</dbReference>
<evidence type="ECO:0000313" key="5">
    <source>
        <dbReference type="Proteomes" id="UP000223596"/>
    </source>
</evidence>
<dbReference type="InterPro" id="IPR036390">
    <property type="entry name" value="WH_DNA-bd_sf"/>
</dbReference>
<dbReference type="PANTHER" id="PTHR43736:SF4">
    <property type="entry name" value="SLR1690 PROTEIN"/>
    <property type="match status" value="1"/>
</dbReference>
<evidence type="ECO:0000313" key="4">
    <source>
        <dbReference type="EMBL" id="PFH01957.1"/>
    </source>
</evidence>
<comment type="similarity">
    <text evidence="2">Belongs to the Nudix hydrolase family.</text>
</comment>
<dbReference type="InterPro" id="IPR000086">
    <property type="entry name" value="NUDIX_hydrolase_dom"/>
</dbReference>
<feature type="domain" description="Nudix hydrolase" evidence="3">
    <location>
        <begin position="42"/>
        <end position="188"/>
    </location>
</feature>
<gene>
    <name evidence="4" type="ORF">M972_11718</name>
</gene>
<dbReference type="GO" id="GO:0016787">
    <property type="term" value="F:hydrolase activity"/>
    <property type="evidence" value="ECO:0007669"/>
    <property type="project" value="UniProtKB-KW"/>
</dbReference>
<dbReference type="InterPro" id="IPR036388">
    <property type="entry name" value="WH-like_DNA-bd_sf"/>
</dbReference>
<dbReference type="InterPro" id="IPR020084">
    <property type="entry name" value="NUDIX_hydrolase_CS"/>
</dbReference>
<dbReference type="InterPro" id="IPR054105">
    <property type="entry name" value="WHD_NrtR"/>
</dbReference>
<dbReference type="AlphaFoldDB" id="A0AB36TDI4"/>
<dbReference type="Pfam" id="PF00293">
    <property type="entry name" value="NUDIX"/>
    <property type="match status" value="1"/>
</dbReference>
<dbReference type="Proteomes" id="UP000223596">
    <property type="component" value="Unassembled WGS sequence"/>
</dbReference>
<dbReference type="PANTHER" id="PTHR43736">
    <property type="entry name" value="ADP-RIBOSE PYROPHOSPHATASE"/>
    <property type="match status" value="1"/>
</dbReference>
<dbReference type="EMBL" id="PDBW01000001">
    <property type="protein sequence ID" value="PFH01957.1"/>
    <property type="molecule type" value="Genomic_DNA"/>
</dbReference>
<accession>A0AB36TDI4</accession>
<protein>
    <submittedName>
        <fullName evidence="4">ADP-ribose pyrophosphatase YjhB (NUDIX family)</fullName>
    </submittedName>
</protein>
<dbReference type="PRINTS" id="PR00502">
    <property type="entry name" value="NUDIXFAMILY"/>
</dbReference>
<organism evidence="4 5">
    <name type="scientific">Acetivibrio thermocellus AD2</name>
    <dbReference type="NCBI Taxonomy" id="1138384"/>
    <lineage>
        <taxon>Bacteria</taxon>
        <taxon>Bacillati</taxon>
        <taxon>Bacillota</taxon>
        <taxon>Clostridia</taxon>
        <taxon>Eubacteriales</taxon>
        <taxon>Oscillospiraceae</taxon>
        <taxon>Acetivibrio</taxon>
    </lineage>
</organism>
<evidence type="ECO:0000256" key="1">
    <source>
        <dbReference type="ARBA" id="ARBA00022801"/>
    </source>
</evidence>
<dbReference type="InterPro" id="IPR020476">
    <property type="entry name" value="Nudix_hydrolase"/>
</dbReference>
<comment type="caution">
    <text evidence="4">The sequence shown here is derived from an EMBL/GenBank/DDBJ whole genome shotgun (WGS) entry which is preliminary data.</text>
</comment>
<dbReference type="InterPro" id="IPR015797">
    <property type="entry name" value="NUDIX_hydrolase-like_dom_sf"/>
</dbReference>
<dbReference type="Gene3D" id="1.10.10.10">
    <property type="entry name" value="Winged helix-like DNA-binding domain superfamily/Winged helix DNA-binding domain"/>
    <property type="match status" value="1"/>
</dbReference>
<keyword evidence="1 2" id="KW-0378">Hydrolase</keyword>
<dbReference type="SUPFAM" id="SSF55811">
    <property type="entry name" value="Nudix"/>
    <property type="match status" value="1"/>
</dbReference>
<sequence length="317" mass="37068">MIISKHKFQVRGETMSESKKVNKQGLTEEEFLASYDASKYERPSVTVDMLIFTVTNEKKENYRKLPEKVLRLLMIKRADHPYIGQWALPGGFIKMDESLEEGALRELKEETNIDNIYMEQLYTWGDVNRDPRTRIISVSYMALVDSSNLNIKASDDADDAKWFTVSCNLYQEQKTLTEKGYILQRLYNLRLSDEEDNLSAVIKVVKTVEGRVSRVEREIVESHGIAFDHAKIIEYAVERLRNKIEYTDIAFNLMPERFTLTELQQVYEVILGRELLKANFRRKIANMVIETNEYTKDAGHRPSKLFRFNPNWNDISE</sequence>
<dbReference type="Gene3D" id="3.90.79.10">
    <property type="entry name" value="Nucleoside Triphosphate Pyrophosphohydrolase"/>
    <property type="match status" value="1"/>
</dbReference>
<dbReference type="PROSITE" id="PS51462">
    <property type="entry name" value="NUDIX"/>
    <property type="match status" value="1"/>
</dbReference>
<evidence type="ECO:0000259" key="3">
    <source>
        <dbReference type="PROSITE" id="PS51462"/>
    </source>
</evidence>
<reference evidence="4 5" key="1">
    <citation type="submission" date="2017-09" db="EMBL/GenBank/DDBJ databases">
        <title>Evaluation of Pacific Biosciences Sequencing Technology to Finishing C. thermocellum Genome Sequences.</title>
        <authorList>
            <person name="Brown S."/>
        </authorList>
    </citation>
    <scope>NUCLEOTIDE SEQUENCE [LARGE SCALE GENOMIC DNA]</scope>
    <source>
        <strain evidence="4 5">AD2</strain>
    </source>
</reference>
<dbReference type="PROSITE" id="PS00893">
    <property type="entry name" value="NUDIX_BOX"/>
    <property type="match status" value="1"/>
</dbReference>
<dbReference type="CDD" id="cd18873">
    <property type="entry name" value="NUDIX_NadM_like"/>
    <property type="match status" value="1"/>
</dbReference>